<reference evidence="3" key="1">
    <citation type="journal article" date="2014" name="Int. J. Syst. Evol. Microbiol.">
        <title>Complete genome sequence of Corynebacterium casei LMG S-19264T (=DSM 44701T), isolated from a smear-ripened cheese.</title>
        <authorList>
            <consortium name="US DOE Joint Genome Institute (JGI-PGF)"/>
            <person name="Walter F."/>
            <person name="Albersmeier A."/>
            <person name="Kalinowski J."/>
            <person name="Ruckert C."/>
        </authorList>
    </citation>
    <scope>NUCLEOTIDE SEQUENCE</scope>
    <source>
        <strain evidence="3">CGMCC 1.12919</strain>
    </source>
</reference>
<sequence length="73" mass="7413">MNALFAPVAIGPRVRRRTADSAGDPYDGSTGGRDEPPPTGESAMSVRNAFFAVVATVTSALVLIPSLTPAIAG</sequence>
<dbReference type="EMBL" id="BMGG01000006">
    <property type="protein sequence ID" value="GGC72947.1"/>
    <property type="molecule type" value="Genomic_DNA"/>
</dbReference>
<feature type="transmembrane region" description="Helical" evidence="2">
    <location>
        <begin position="49"/>
        <end position="72"/>
    </location>
</feature>
<feature type="region of interest" description="Disordered" evidence="1">
    <location>
        <begin position="15"/>
        <end position="43"/>
    </location>
</feature>
<keyword evidence="4" id="KW-1185">Reference proteome</keyword>
<evidence type="ECO:0000256" key="1">
    <source>
        <dbReference type="SAM" id="MobiDB-lite"/>
    </source>
</evidence>
<keyword evidence="2" id="KW-0472">Membrane</keyword>
<keyword evidence="2" id="KW-0812">Transmembrane</keyword>
<accession>A0A916UH89</accession>
<protein>
    <submittedName>
        <fullName evidence="3">Uncharacterized protein</fullName>
    </submittedName>
</protein>
<keyword evidence="2" id="KW-1133">Transmembrane helix</keyword>
<organism evidence="3 4">
    <name type="scientific">Chelatococcus reniformis</name>
    <dbReference type="NCBI Taxonomy" id="1494448"/>
    <lineage>
        <taxon>Bacteria</taxon>
        <taxon>Pseudomonadati</taxon>
        <taxon>Pseudomonadota</taxon>
        <taxon>Alphaproteobacteria</taxon>
        <taxon>Hyphomicrobiales</taxon>
        <taxon>Chelatococcaceae</taxon>
        <taxon>Chelatococcus</taxon>
    </lineage>
</organism>
<reference evidence="3" key="2">
    <citation type="submission" date="2020-09" db="EMBL/GenBank/DDBJ databases">
        <authorList>
            <person name="Sun Q."/>
            <person name="Zhou Y."/>
        </authorList>
    </citation>
    <scope>NUCLEOTIDE SEQUENCE</scope>
    <source>
        <strain evidence="3">CGMCC 1.12919</strain>
    </source>
</reference>
<evidence type="ECO:0000313" key="4">
    <source>
        <dbReference type="Proteomes" id="UP000637002"/>
    </source>
</evidence>
<evidence type="ECO:0000313" key="3">
    <source>
        <dbReference type="EMBL" id="GGC72947.1"/>
    </source>
</evidence>
<gene>
    <name evidence="3" type="ORF">GCM10010994_34160</name>
</gene>
<proteinExistence type="predicted"/>
<comment type="caution">
    <text evidence="3">The sequence shown here is derived from an EMBL/GenBank/DDBJ whole genome shotgun (WGS) entry which is preliminary data.</text>
</comment>
<dbReference type="AlphaFoldDB" id="A0A916UH89"/>
<dbReference type="Proteomes" id="UP000637002">
    <property type="component" value="Unassembled WGS sequence"/>
</dbReference>
<evidence type="ECO:0000256" key="2">
    <source>
        <dbReference type="SAM" id="Phobius"/>
    </source>
</evidence>
<name>A0A916UH89_9HYPH</name>